<protein>
    <submittedName>
        <fullName evidence="2">Uncharacterized protein</fullName>
    </submittedName>
</protein>
<evidence type="ECO:0000313" key="2">
    <source>
        <dbReference type="EMBL" id="MBB4903363.1"/>
    </source>
</evidence>
<evidence type="ECO:0000313" key="3">
    <source>
        <dbReference type="Proteomes" id="UP000579523"/>
    </source>
</evidence>
<name>A0A7W7PY38_9ACTN</name>
<proteinExistence type="predicted"/>
<keyword evidence="3" id="KW-1185">Reference proteome</keyword>
<dbReference type="EMBL" id="JACHJI010000027">
    <property type="protein sequence ID" value="MBB4903363.1"/>
    <property type="molecule type" value="Genomic_DNA"/>
</dbReference>
<dbReference type="Proteomes" id="UP000579523">
    <property type="component" value="Unassembled WGS sequence"/>
</dbReference>
<comment type="caution">
    <text evidence="2">The sequence shown here is derived from an EMBL/GenBank/DDBJ whole genome shotgun (WGS) entry which is preliminary data.</text>
</comment>
<dbReference type="RefSeq" id="WP_184829329.1">
    <property type="nucleotide sequence ID" value="NZ_BMTK01000035.1"/>
</dbReference>
<accession>A0A7W7PY38</accession>
<evidence type="ECO:0000256" key="1">
    <source>
        <dbReference type="SAM" id="MobiDB-lite"/>
    </source>
</evidence>
<reference evidence="2 3" key="1">
    <citation type="submission" date="2020-08" db="EMBL/GenBank/DDBJ databases">
        <title>Genomic Encyclopedia of Type Strains, Phase III (KMG-III): the genomes of soil and plant-associated and newly described type strains.</title>
        <authorList>
            <person name="Whitman W."/>
        </authorList>
    </citation>
    <scope>NUCLEOTIDE SEQUENCE [LARGE SCALE GENOMIC DNA]</scope>
    <source>
        <strain evidence="2 3">CECT 3273</strain>
    </source>
</reference>
<organism evidence="2 3">
    <name type="scientific">Streptomyces griseomycini</name>
    <dbReference type="NCBI Taxonomy" id="66895"/>
    <lineage>
        <taxon>Bacteria</taxon>
        <taxon>Bacillati</taxon>
        <taxon>Actinomycetota</taxon>
        <taxon>Actinomycetes</taxon>
        <taxon>Kitasatosporales</taxon>
        <taxon>Streptomycetaceae</taxon>
        <taxon>Streptomyces</taxon>
    </lineage>
</organism>
<sequence>MPVESQADGDGCRPPDADGGCIADARHHAAIFLVRREPPGKRITLTDTPSDAVTGHDSVAEDRPAQPGGCALRSRRLCRAREGPALEP</sequence>
<feature type="region of interest" description="Disordered" evidence="1">
    <location>
        <begin position="1"/>
        <end position="20"/>
    </location>
</feature>
<dbReference type="AlphaFoldDB" id="A0A7W7PY38"/>
<gene>
    <name evidence="2" type="ORF">FHS37_007460</name>
</gene>
<feature type="region of interest" description="Disordered" evidence="1">
    <location>
        <begin position="41"/>
        <end position="70"/>
    </location>
</feature>